<reference evidence="1 2" key="1">
    <citation type="submission" date="2018-04" db="EMBL/GenBank/DDBJ databases">
        <title>Paenibacillus taichungensis Genome sequencing and assembly.</title>
        <authorList>
            <person name="Xu J."/>
            <person name="Rensing C."/>
            <person name="Mazhar H.S."/>
        </authorList>
    </citation>
    <scope>NUCLEOTIDE SEQUENCE [LARGE SCALE GENOMIC DNA]</scope>
    <source>
        <strain evidence="1 2">NC1</strain>
    </source>
</reference>
<name>A0A329QHJ6_9BACL</name>
<dbReference type="RefSeq" id="WP_113055378.1">
    <property type="nucleotide sequence ID" value="NZ_CP175536.1"/>
</dbReference>
<gene>
    <name evidence="1" type="ORF">DC345_24165</name>
</gene>
<dbReference type="PANTHER" id="PTHR42110:SF1">
    <property type="entry name" value="L-ASPARAGINASE, PUTATIVE (AFU_ORTHOLOGUE AFUA_3G11890)-RELATED"/>
    <property type="match status" value="1"/>
</dbReference>
<evidence type="ECO:0000313" key="2">
    <source>
        <dbReference type="Proteomes" id="UP000250642"/>
    </source>
</evidence>
<sequence>MESALLIKEYRAGVMECAHYGHISITDENGNVVYSAGDPHFRAFTRSSAKPFQAIPGIRAGIAGHYGLTAQEIAIMSSSHRSEPMHIQVLEQIESKIGLGEECLICAPSFPLNEESRNQWLRAQGEKRRILHNCSGKHLGILAYTQMKQADLGSYAEPEHPVQREILETMAYMAGIEQKEIELGTDGCGFPVFSLPLSALSNAYLKLACPDLIEDPSTRSAVETITGAMNEYPLMVGGTQRVDSVLLEDSNIVAKGGFKGVFGFALKKERLGITFKVLDGSEEEWAYIAQSILEQIGYSNRKTIERLAEVYPPDIRNDAGKVVGRAESEFKLHSPEESV</sequence>
<evidence type="ECO:0000313" key="1">
    <source>
        <dbReference type="EMBL" id="RAW11686.1"/>
    </source>
</evidence>
<organism evidence="1 2">
    <name type="scientific">Paenibacillus taichungensis</name>
    <dbReference type="NCBI Taxonomy" id="484184"/>
    <lineage>
        <taxon>Bacteria</taxon>
        <taxon>Bacillati</taxon>
        <taxon>Bacillota</taxon>
        <taxon>Bacilli</taxon>
        <taxon>Bacillales</taxon>
        <taxon>Paenibacillaceae</taxon>
        <taxon>Paenibacillus</taxon>
    </lineage>
</organism>
<dbReference type="Pfam" id="PF06089">
    <property type="entry name" value="Asparaginase_II"/>
    <property type="match status" value="1"/>
</dbReference>
<comment type="caution">
    <text evidence="1">The sequence shown here is derived from an EMBL/GenBank/DDBJ whole genome shotgun (WGS) entry which is preliminary data.</text>
</comment>
<dbReference type="InterPro" id="IPR010349">
    <property type="entry name" value="Asparaginase_II"/>
</dbReference>
<dbReference type="AlphaFoldDB" id="A0A329QHJ6"/>
<accession>A0A329QHJ6</accession>
<dbReference type="EMBL" id="QEVW01000017">
    <property type="protein sequence ID" value="RAW11686.1"/>
    <property type="molecule type" value="Genomic_DNA"/>
</dbReference>
<dbReference type="Proteomes" id="UP000250642">
    <property type="component" value="Unassembled WGS sequence"/>
</dbReference>
<proteinExistence type="predicted"/>
<dbReference type="PANTHER" id="PTHR42110">
    <property type="entry name" value="L-ASPARAGINASE, PUTATIVE (AFU_ORTHOLOGUE AFUA_3G11890)-RELATED"/>
    <property type="match status" value="1"/>
</dbReference>
<protein>
    <submittedName>
        <fullName evidence="1">Asparaginase</fullName>
    </submittedName>
</protein>